<dbReference type="SUPFAM" id="SSF55797">
    <property type="entry name" value="PR-1-like"/>
    <property type="match status" value="1"/>
</dbReference>
<evidence type="ECO:0000313" key="4">
    <source>
        <dbReference type="Proteomes" id="UP001367676"/>
    </source>
</evidence>
<keyword evidence="4" id="KW-1185">Reference proteome</keyword>
<dbReference type="InterPro" id="IPR001283">
    <property type="entry name" value="CRISP-related"/>
</dbReference>
<dbReference type="Gene3D" id="3.40.33.10">
    <property type="entry name" value="CAP"/>
    <property type="match status" value="1"/>
</dbReference>
<dbReference type="InterPro" id="IPR035940">
    <property type="entry name" value="CAP_sf"/>
</dbReference>
<comment type="caution">
    <text evidence="3">The sequence shown here is derived from an EMBL/GenBank/DDBJ whole genome shotgun (WGS) entry which is preliminary data.</text>
</comment>
<proteinExistence type="predicted"/>
<dbReference type="GO" id="GO:0005576">
    <property type="term" value="C:extracellular region"/>
    <property type="evidence" value="ECO:0007669"/>
    <property type="project" value="UniProtKB-SubCell"/>
</dbReference>
<name>A0AAN9TGQ7_9HEMI</name>
<dbReference type="Proteomes" id="UP001367676">
    <property type="component" value="Unassembled WGS sequence"/>
</dbReference>
<dbReference type="PRINTS" id="PR00837">
    <property type="entry name" value="V5TPXLIKE"/>
</dbReference>
<reference evidence="3 4" key="1">
    <citation type="submission" date="2024-03" db="EMBL/GenBank/DDBJ databases">
        <title>Adaptation during the transition from Ophiocordyceps entomopathogen to insect associate is accompanied by gene loss and intensified selection.</title>
        <authorList>
            <person name="Ward C.M."/>
            <person name="Onetto C.A."/>
            <person name="Borneman A.R."/>
        </authorList>
    </citation>
    <scope>NUCLEOTIDE SEQUENCE [LARGE SCALE GENOMIC DNA]</scope>
    <source>
        <strain evidence="3">AWRI1</strain>
        <tissue evidence="3">Single Adult Female</tissue>
    </source>
</reference>
<gene>
    <name evidence="3" type="ORF">V9T40_004711</name>
</gene>
<evidence type="ECO:0000256" key="1">
    <source>
        <dbReference type="SAM" id="MobiDB-lite"/>
    </source>
</evidence>
<dbReference type="EMBL" id="JBBCAQ010000032">
    <property type="protein sequence ID" value="KAK7583748.1"/>
    <property type="molecule type" value="Genomic_DNA"/>
</dbReference>
<dbReference type="InterPro" id="IPR014044">
    <property type="entry name" value="CAP_dom"/>
</dbReference>
<dbReference type="PROSITE" id="PS01009">
    <property type="entry name" value="CRISP_1"/>
    <property type="match status" value="1"/>
</dbReference>
<dbReference type="AlphaFoldDB" id="A0AAN9TGQ7"/>
<dbReference type="SMART" id="SM00198">
    <property type="entry name" value="SCP"/>
    <property type="match status" value="1"/>
</dbReference>
<evidence type="ECO:0000313" key="3">
    <source>
        <dbReference type="EMBL" id="KAK7583748.1"/>
    </source>
</evidence>
<feature type="domain" description="SCP" evidence="2">
    <location>
        <begin position="11"/>
        <end position="164"/>
    </location>
</feature>
<dbReference type="InterPro" id="IPR002413">
    <property type="entry name" value="V5_allergen-like"/>
</dbReference>
<dbReference type="InterPro" id="IPR018244">
    <property type="entry name" value="Allrgn_V5/Tpx1_CS"/>
</dbReference>
<accession>A0AAN9TGQ7</accession>
<dbReference type="PROSITE" id="PS01010">
    <property type="entry name" value="CRISP_2"/>
    <property type="match status" value="1"/>
</dbReference>
<organism evidence="3 4">
    <name type="scientific">Parthenolecanium corni</name>
    <dbReference type="NCBI Taxonomy" id="536013"/>
    <lineage>
        <taxon>Eukaryota</taxon>
        <taxon>Metazoa</taxon>
        <taxon>Ecdysozoa</taxon>
        <taxon>Arthropoda</taxon>
        <taxon>Hexapoda</taxon>
        <taxon>Insecta</taxon>
        <taxon>Pterygota</taxon>
        <taxon>Neoptera</taxon>
        <taxon>Paraneoptera</taxon>
        <taxon>Hemiptera</taxon>
        <taxon>Sternorrhyncha</taxon>
        <taxon>Coccoidea</taxon>
        <taxon>Coccidae</taxon>
        <taxon>Parthenolecanium</taxon>
    </lineage>
</organism>
<protein>
    <recommendedName>
        <fullName evidence="2">SCP domain-containing protein</fullName>
    </recommendedName>
</protein>
<evidence type="ECO:0000259" key="2">
    <source>
        <dbReference type="SMART" id="SM00198"/>
    </source>
</evidence>
<feature type="region of interest" description="Disordered" evidence="1">
    <location>
        <begin position="233"/>
        <end position="268"/>
    </location>
</feature>
<sequence>MSSLDRGLTCSDKELILEMHNQLRQSVALGQVPGQPGASTMMLLSWDEELAKKSQSLADTCHYGHDSNNARAVSRFYVGQNIATTWSTWEKTPEPDFASQIKAWFNEVDTYSFSGGFSHKTGHYSQMVWADTYLIGCGYNYFYDGYRYQKIYVCNYGPGGNVQGRAPYYPGSPSCDEYGMISSTKYYGLCDSYRSFYPDHTCYRYRRSAAVSDPKSPEQIFSKSAEISRNHFAAEKSKKHVKEETKETMKKGRKSIPKVKKPSNKTKH</sequence>
<feature type="compositionally biased region" description="Basic residues" evidence="1">
    <location>
        <begin position="251"/>
        <end position="268"/>
    </location>
</feature>
<dbReference type="PRINTS" id="PR00838">
    <property type="entry name" value="V5ALLERGEN"/>
</dbReference>
<dbReference type="PANTHER" id="PTHR10334">
    <property type="entry name" value="CYSTEINE-RICH SECRETORY PROTEIN-RELATED"/>
    <property type="match status" value="1"/>
</dbReference>
<dbReference type="Pfam" id="PF00188">
    <property type="entry name" value="CAP"/>
    <property type="match status" value="1"/>
</dbReference>
<dbReference type="CDD" id="cd05380">
    <property type="entry name" value="CAP_euk"/>
    <property type="match status" value="1"/>
</dbReference>
<feature type="compositionally biased region" description="Basic and acidic residues" evidence="1">
    <location>
        <begin position="233"/>
        <end position="250"/>
    </location>
</feature>